<sequence>MGAVLIGGRIREVSPMPYSAVHRQANPYAWRGLRFWLGELIAWQRKRFIVLSLFFLLLPLIRPIIGQYPCPEPDDILPCTCSLQENGVYVECSEATSSDEIFFAFNNAVWPVTDLAHFQLANNHDVKEIPERMFGDVSFEVIETFDCGIRSIHPSALLPSIDRLKLISMSEGALEQFPWDYVRNCTQLTTIDVTFNSITVLPPVQSKSLEVLGLVANYIPTLETGSYMPKLKFLSFCVSPYTRIDLGNNPISELAEGTFRPIFEILTQGDGSIVLGTSVVCDCTIAWLVLNPGFLGIIEAYCADGGPPIQELNPGDFADCNAM</sequence>
<evidence type="ECO:0000313" key="4">
    <source>
        <dbReference type="EMBL" id="CAD7245589.1"/>
    </source>
</evidence>
<gene>
    <name evidence="4" type="ORF">DSTB1V02_LOCUS5461</name>
</gene>
<accession>A0A7R9A6J1</accession>
<protein>
    <recommendedName>
        <fullName evidence="6">Oplophorus-luciferin 2-monooxygenase non-catalytic subunit</fullName>
    </recommendedName>
</protein>
<keyword evidence="5" id="KW-1185">Reference proteome</keyword>
<proteinExistence type="predicted"/>
<dbReference type="Gene3D" id="3.80.10.10">
    <property type="entry name" value="Ribonuclease Inhibitor"/>
    <property type="match status" value="1"/>
</dbReference>
<dbReference type="PANTHER" id="PTHR24364">
    <property type="entry name" value="LP06937P"/>
    <property type="match status" value="1"/>
</dbReference>
<keyword evidence="1" id="KW-0433">Leucine-rich repeat</keyword>
<dbReference type="SUPFAM" id="SSF52058">
    <property type="entry name" value="L domain-like"/>
    <property type="match status" value="1"/>
</dbReference>
<dbReference type="EMBL" id="LR900412">
    <property type="protein sequence ID" value="CAD7245589.1"/>
    <property type="molecule type" value="Genomic_DNA"/>
</dbReference>
<evidence type="ECO:0000313" key="5">
    <source>
        <dbReference type="Proteomes" id="UP000677054"/>
    </source>
</evidence>
<organism evidence="4">
    <name type="scientific">Darwinula stevensoni</name>
    <dbReference type="NCBI Taxonomy" id="69355"/>
    <lineage>
        <taxon>Eukaryota</taxon>
        <taxon>Metazoa</taxon>
        <taxon>Ecdysozoa</taxon>
        <taxon>Arthropoda</taxon>
        <taxon>Crustacea</taxon>
        <taxon>Oligostraca</taxon>
        <taxon>Ostracoda</taxon>
        <taxon>Podocopa</taxon>
        <taxon>Podocopida</taxon>
        <taxon>Darwinulocopina</taxon>
        <taxon>Darwinuloidea</taxon>
        <taxon>Darwinulidae</taxon>
        <taxon>Darwinula</taxon>
    </lineage>
</organism>
<evidence type="ECO:0000256" key="2">
    <source>
        <dbReference type="ARBA" id="ARBA00022729"/>
    </source>
</evidence>
<dbReference type="GO" id="GO:0016020">
    <property type="term" value="C:membrane"/>
    <property type="evidence" value="ECO:0007669"/>
    <property type="project" value="TreeGrafter"/>
</dbReference>
<keyword evidence="3" id="KW-0677">Repeat</keyword>
<dbReference type="PANTHER" id="PTHR24364:SF18">
    <property type="entry name" value="LP06937P"/>
    <property type="match status" value="1"/>
</dbReference>
<evidence type="ECO:0008006" key="6">
    <source>
        <dbReference type="Google" id="ProtNLM"/>
    </source>
</evidence>
<keyword evidence="2" id="KW-0732">Signal</keyword>
<dbReference type="EMBL" id="CAJPEV010000895">
    <property type="protein sequence ID" value="CAG0889358.1"/>
    <property type="molecule type" value="Genomic_DNA"/>
</dbReference>
<reference evidence="4" key="1">
    <citation type="submission" date="2020-11" db="EMBL/GenBank/DDBJ databases">
        <authorList>
            <person name="Tran Van P."/>
        </authorList>
    </citation>
    <scope>NUCLEOTIDE SEQUENCE</scope>
</reference>
<evidence type="ECO:0000256" key="1">
    <source>
        <dbReference type="ARBA" id="ARBA00022614"/>
    </source>
</evidence>
<dbReference type="OrthoDB" id="6343752at2759"/>
<dbReference type="InterPro" id="IPR032675">
    <property type="entry name" value="LRR_dom_sf"/>
</dbReference>
<dbReference type="Proteomes" id="UP000677054">
    <property type="component" value="Unassembled WGS sequence"/>
</dbReference>
<evidence type="ECO:0000256" key="3">
    <source>
        <dbReference type="ARBA" id="ARBA00022737"/>
    </source>
</evidence>
<name>A0A7R9A6J1_9CRUS</name>
<dbReference type="AlphaFoldDB" id="A0A7R9A6J1"/>
<dbReference type="InterPro" id="IPR052286">
    <property type="entry name" value="Wnt_signaling_inhibitor"/>
</dbReference>